<dbReference type="SMART" id="SM00448">
    <property type="entry name" value="REC"/>
    <property type="match status" value="2"/>
</dbReference>
<evidence type="ECO:0000256" key="1">
    <source>
        <dbReference type="ARBA" id="ARBA00000085"/>
    </source>
</evidence>
<dbReference type="AlphaFoldDB" id="A0A6F8PSH9"/>
<dbReference type="PANTHER" id="PTHR45339">
    <property type="entry name" value="HYBRID SIGNAL TRANSDUCTION HISTIDINE KINASE J"/>
    <property type="match status" value="1"/>
</dbReference>
<dbReference type="PROSITE" id="PS50109">
    <property type="entry name" value="HIS_KIN"/>
    <property type="match status" value="1"/>
</dbReference>
<dbReference type="KEGG" id="tse:THMIRHAS_03600"/>
<dbReference type="Gene3D" id="3.40.50.2300">
    <property type="match status" value="2"/>
</dbReference>
<dbReference type="EMBL" id="AP021889">
    <property type="protein sequence ID" value="BBP44987.1"/>
    <property type="molecule type" value="Genomic_DNA"/>
</dbReference>
<dbReference type="CDD" id="cd01949">
    <property type="entry name" value="GGDEF"/>
    <property type="match status" value="1"/>
</dbReference>
<feature type="modified residue" description="4-aspartylphosphate" evidence="6">
    <location>
        <position position="960"/>
    </location>
</feature>
<dbReference type="PROSITE" id="PS50887">
    <property type="entry name" value="GGDEF"/>
    <property type="match status" value="1"/>
</dbReference>
<dbReference type="Pfam" id="PF00512">
    <property type="entry name" value="HisKA"/>
    <property type="match status" value="1"/>
</dbReference>
<dbReference type="EC" id="2.7.13.3" evidence="3"/>
<dbReference type="InterPro" id="IPR000160">
    <property type="entry name" value="GGDEF_dom"/>
</dbReference>
<dbReference type="Proteomes" id="UP000501726">
    <property type="component" value="Chromosome"/>
</dbReference>
<dbReference type="Gene3D" id="3.30.70.270">
    <property type="match status" value="1"/>
</dbReference>
<dbReference type="Gene3D" id="3.30.565.10">
    <property type="entry name" value="Histidine kinase-like ATPase, C-terminal domain"/>
    <property type="match status" value="1"/>
</dbReference>
<evidence type="ECO:0000256" key="6">
    <source>
        <dbReference type="PROSITE-ProRule" id="PRU00169"/>
    </source>
</evidence>
<dbReference type="SMART" id="SM00387">
    <property type="entry name" value="HATPase_c"/>
    <property type="match status" value="1"/>
</dbReference>
<feature type="transmembrane region" description="Helical" evidence="7">
    <location>
        <begin position="12"/>
        <end position="36"/>
    </location>
</feature>
<evidence type="ECO:0000256" key="4">
    <source>
        <dbReference type="ARBA" id="ARBA00022553"/>
    </source>
</evidence>
<dbReference type="CDD" id="cd12914">
    <property type="entry name" value="PDC1_DGC_like"/>
    <property type="match status" value="1"/>
</dbReference>
<feature type="domain" description="Histidine kinase" evidence="8">
    <location>
        <begin position="385"/>
        <end position="609"/>
    </location>
</feature>
<comment type="cofactor">
    <cofactor evidence="2">
        <name>Mg(2+)</name>
        <dbReference type="ChEBI" id="CHEBI:18420"/>
    </cofactor>
</comment>
<dbReference type="Pfam" id="PF02518">
    <property type="entry name" value="HATPase_c"/>
    <property type="match status" value="1"/>
</dbReference>
<dbReference type="SMART" id="SM00267">
    <property type="entry name" value="GGDEF"/>
    <property type="match status" value="1"/>
</dbReference>
<dbReference type="InterPro" id="IPR029787">
    <property type="entry name" value="Nucleotide_cyclase"/>
</dbReference>
<feature type="domain" description="Response regulatory" evidence="9">
    <location>
        <begin position="911"/>
        <end position="1027"/>
    </location>
</feature>
<evidence type="ECO:0000259" key="9">
    <source>
        <dbReference type="PROSITE" id="PS50110"/>
    </source>
</evidence>
<keyword evidence="7" id="KW-0472">Membrane</keyword>
<dbReference type="InterPro" id="IPR011006">
    <property type="entry name" value="CheY-like_superfamily"/>
</dbReference>
<evidence type="ECO:0000256" key="2">
    <source>
        <dbReference type="ARBA" id="ARBA00001946"/>
    </source>
</evidence>
<dbReference type="Pfam" id="PF00072">
    <property type="entry name" value="Response_reg"/>
    <property type="match status" value="2"/>
</dbReference>
<evidence type="ECO:0000259" key="8">
    <source>
        <dbReference type="PROSITE" id="PS50109"/>
    </source>
</evidence>
<dbReference type="Gene3D" id="3.30.450.20">
    <property type="entry name" value="PAS domain"/>
    <property type="match status" value="1"/>
</dbReference>
<keyword evidence="5" id="KW-0902">Two-component regulatory system</keyword>
<dbReference type="PROSITE" id="PS50110">
    <property type="entry name" value="RESPONSE_REGULATORY"/>
    <property type="match status" value="2"/>
</dbReference>
<dbReference type="Gene3D" id="1.10.287.130">
    <property type="match status" value="1"/>
</dbReference>
<dbReference type="SUPFAM" id="SSF55073">
    <property type="entry name" value="Nucleotide cyclase"/>
    <property type="match status" value="1"/>
</dbReference>
<dbReference type="FunFam" id="3.30.70.270:FF:000001">
    <property type="entry name" value="Diguanylate cyclase domain protein"/>
    <property type="match status" value="1"/>
</dbReference>
<evidence type="ECO:0000256" key="5">
    <source>
        <dbReference type="ARBA" id="ARBA00023012"/>
    </source>
</evidence>
<evidence type="ECO:0000256" key="7">
    <source>
        <dbReference type="SAM" id="Phobius"/>
    </source>
</evidence>
<keyword evidence="12" id="KW-1185">Reference proteome</keyword>
<dbReference type="SUPFAM" id="SSF55874">
    <property type="entry name" value="ATPase domain of HSP90 chaperone/DNA topoisomerase II/histidine kinase"/>
    <property type="match status" value="1"/>
</dbReference>
<dbReference type="InterPro" id="IPR043128">
    <property type="entry name" value="Rev_trsase/Diguanyl_cyclase"/>
</dbReference>
<feature type="transmembrane region" description="Helical" evidence="7">
    <location>
        <begin position="284"/>
        <end position="304"/>
    </location>
</feature>
<dbReference type="NCBIfam" id="TIGR00254">
    <property type="entry name" value="GGDEF"/>
    <property type="match status" value="1"/>
</dbReference>
<dbReference type="RefSeq" id="WP_173270008.1">
    <property type="nucleotide sequence ID" value="NZ_AP021889.1"/>
</dbReference>
<proteinExistence type="predicted"/>
<dbReference type="InterPro" id="IPR005467">
    <property type="entry name" value="His_kinase_dom"/>
</dbReference>
<name>A0A6F8PSH9_9GAMM</name>
<feature type="modified residue" description="4-aspartylphosphate" evidence="6">
    <location>
        <position position="822"/>
    </location>
</feature>
<keyword evidence="4 6" id="KW-0597">Phosphoprotein</keyword>
<evidence type="ECO:0000313" key="12">
    <source>
        <dbReference type="Proteomes" id="UP000501726"/>
    </source>
</evidence>
<dbReference type="Pfam" id="PF00990">
    <property type="entry name" value="GGDEF"/>
    <property type="match status" value="1"/>
</dbReference>
<dbReference type="SUPFAM" id="SSF47384">
    <property type="entry name" value="Homodimeric domain of signal transducing histidine kinase"/>
    <property type="match status" value="1"/>
</dbReference>
<dbReference type="InterPro" id="IPR003594">
    <property type="entry name" value="HATPase_dom"/>
</dbReference>
<dbReference type="PRINTS" id="PR00344">
    <property type="entry name" value="BCTRLSENSOR"/>
</dbReference>
<organism evidence="11 12">
    <name type="scientific">Thiosulfatimonas sediminis</name>
    <dbReference type="NCBI Taxonomy" id="2675054"/>
    <lineage>
        <taxon>Bacteria</taxon>
        <taxon>Pseudomonadati</taxon>
        <taxon>Pseudomonadota</taxon>
        <taxon>Gammaproteobacteria</taxon>
        <taxon>Thiotrichales</taxon>
        <taxon>Piscirickettsiaceae</taxon>
        <taxon>Thiosulfatimonas</taxon>
    </lineage>
</organism>
<keyword evidence="7" id="KW-0812">Transmembrane</keyword>
<gene>
    <name evidence="11" type="ORF">THMIRHAS_03600</name>
</gene>
<reference evidence="12" key="1">
    <citation type="submission" date="2019-11" db="EMBL/GenBank/DDBJ databases">
        <title>Isolation and characterization of two novel species in the genus Thiomicrorhabdus.</title>
        <authorList>
            <person name="Mochizuki J."/>
            <person name="Kojima H."/>
            <person name="Fukui M."/>
        </authorList>
    </citation>
    <scope>NUCLEOTIDE SEQUENCE [LARGE SCALE GENOMIC DNA]</scope>
    <source>
        <strain evidence="12">aks77</strain>
    </source>
</reference>
<dbReference type="PANTHER" id="PTHR45339:SF1">
    <property type="entry name" value="HYBRID SIGNAL TRANSDUCTION HISTIDINE KINASE J"/>
    <property type="match status" value="1"/>
</dbReference>
<dbReference type="InterPro" id="IPR001789">
    <property type="entry name" value="Sig_transdc_resp-reg_receiver"/>
</dbReference>
<comment type="catalytic activity">
    <reaction evidence="1">
        <text>ATP + protein L-histidine = ADP + protein N-phospho-L-histidine.</text>
        <dbReference type="EC" id="2.7.13.3"/>
    </reaction>
</comment>
<dbReference type="InterPro" id="IPR036097">
    <property type="entry name" value="HisK_dim/P_sf"/>
</dbReference>
<accession>A0A6F8PSH9</accession>
<sequence length="1210" mass="136775">MFGLSNNKTTTGWLFIFLSALSALIFAAFGMAYLSYQNQSANEMRQLDQLSQNFALQLNQNINNRKDTLERFASNLIQDNQLLSDAQLQNSLDSRIRLHDYFGGGLAILNQQGEIIRHSPAQSERVGESFANKPFFRVLNQSLRTYTSPPSFDKQLNQMVIYIITPISDKTGQPIAYLLGIMSLQGDLVSNIKPNLRNGGDYSIYDLDNHLVIYSSEKSLAMQSMTANDNPLLSLILSGRFTGALGNAFNDQKLYSAYQLEDLPWLVILTIDNLPARQTAIQQFLNLLVLLAVFLSFAMMLYRWRLKQQLVPIRALSEALLTLKNERNEIHPITLQSASELDAVSKLQTLFNDLAAHNQEAFEVIRQQARQAEQDNTDTQEFLSRISQELRTPLNSVVGLSALQMQDSHLTEQALERTYHTHFAGLLMLNLINDVLDDRYSRKHPISIERTQFKLDQVIEQLAIMFTSSNLEKKNQLLFNVNPSAPNYLIGDPLRLTQLLSNLISNSIKFTRGGTIELVIDLVHQRNESQIKLNFCVRDSGAGIEQQKLSALMQNLKNGHYNQFNYRNSHGLGLVISERLLLLMGGDALQIRSEVGGGTEVCFSLEFQTAHINQQKTLFKCLNPTCRALIIEQSQASGDILSRTLKAWGFIVEKITANRPIMSELDTKFADDKTYDVIFMESLSEQQRTNILLKDIQRFLEQHIELNQPMPKLVCLSNLMLRQPIQEVKGVAYLALPFSRSALFNTLNQIAVNKQENIYPLNQTKTIRFNQQNILVVEDNQLNAEFISQILQNINLHTHHAETGQQAIELLKNETFDLVLMDLQMPGLNGFETTKRIREFNIKIPIIALTAAAMPADKEKALKFGMNAYLTKPIDDEQLKSTLSEYLLFDRVTAAIDAVPIKQLNAPKQPSILIAETLASNASLLSDVLQADYLVESTLTGEQVLQIARSDKRPDVLLLDINMPNIDGLTLCKKLKEDEQTKHISIILLCDAEQAIDVEKGLRLGALDYLFRPYSLPIVHSRIRNHLALKIKTEMLEQLSDIDSLTKLPNRRQFEETLFKESKRLARSEKMLGIILIDMDSFKAYNEHYGHGLGDECLHKVAHAMNNILRRPADMLARYAGEEFVALLPETDLIGTQKVAEQFCQVVRDLHIPHEHSKVASELTVSLGYSAAFIQTPQDANNLLQRTDKFLYHAKALGRNRIFGPIDGGG</sequence>
<dbReference type="GO" id="GO:0000155">
    <property type="term" value="F:phosphorelay sensor kinase activity"/>
    <property type="evidence" value="ECO:0007669"/>
    <property type="project" value="InterPro"/>
</dbReference>
<dbReference type="InterPro" id="IPR036890">
    <property type="entry name" value="HATPase_C_sf"/>
</dbReference>
<evidence type="ECO:0000259" key="10">
    <source>
        <dbReference type="PROSITE" id="PS50887"/>
    </source>
</evidence>
<dbReference type="CDD" id="cd00082">
    <property type="entry name" value="HisKA"/>
    <property type="match status" value="1"/>
</dbReference>
<feature type="domain" description="Response regulatory" evidence="9">
    <location>
        <begin position="773"/>
        <end position="887"/>
    </location>
</feature>
<protein>
    <recommendedName>
        <fullName evidence="3">histidine kinase</fullName>
        <ecNumber evidence="3">2.7.13.3</ecNumber>
    </recommendedName>
</protein>
<evidence type="ECO:0000256" key="3">
    <source>
        <dbReference type="ARBA" id="ARBA00012438"/>
    </source>
</evidence>
<keyword evidence="7" id="KW-1133">Transmembrane helix</keyword>
<dbReference type="SUPFAM" id="SSF52172">
    <property type="entry name" value="CheY-like"/>
    <property type="match status" value="2"/>
</dbReference>
<dbReference type="InterPro" id="IPR003661">
    <property type="entry name" value="HisK_dim/P_dom"/>
</dbReference>
<dbReference type="CDD" id="cd17546">
    <property type="entry name" value="REC_hyHK_CKI1_RcsC-like"/>
    <property type="match status" value="1"/>
</dbReference>
<feature type="domain" description="GGDEF" evidence="10">
    <location>
        <begin position="1070"/>
        <end position="1207"/>
    </location>
</feature>
<dbReference type="InterPro" id="IPR004358">
    <property type="entry name" value="Sig_transdc_His_kin-like_C"/>
</dbReference>
<evidence type="ECO:0000313" key="11">
    <source>
        <dbReference type="EMBL" id="BBP44987.1"/>
    </source>
</evidence>